<reference evidence="1" key="1">
    <citation type="journal article" date="2019" name="Genomics">
        <title>Genome sequence analysis and organization of the Hyphantria cunea granulovirus (HycuGV-Hc1) from Turkey.</title>
        <authorList>
            <person name="Gencer D."/>
            <person name="Bayramoglu Z."/>
            <person name="Nalcacioglu R."/>
            <person name="Demirbag Z."/>
            <person name="Demir I."/>
        </authorList>
    </citation>
    <scope>NUCLEOTIDE SEQUENCE</scope>
    <source>
        <strain evidence="1">Hc1</strain>
    </source>
</reference>
<name>A0AAF1D266_9BBAC</name>
<dbReference type="EMBL" id="MH923363">
    <property type="protein sequence ID" value="QBQ01588.1"/>
    <property type="molecule type" value="Genomic_DNA"/>
</dbReference>
<gene>
    <name evidence="1" type="ORF">HycuGV_00035</name>
</gene>
<evidence type="ECO:0000313" key="2">
    <source>
        <dbReference type="Proteomes" id="UP000831479"/>
    </source>
</evidence>
<evidence type="ECO:0000313" key="1">
    <source>
        <dbReference type="EMBL" id="QBQ01588.1"/>
    </source>
</evidence>
<accession>A0AAF1D266</accession>
<proteinExistence type="predicted"/>
<protein>
    <submittedName>
        <fullName evidence="1">Uncharacterized protein</fullName>
    </submittedName>
</protein>
<sequence>MSSTVTTTVYKDDGVLLAKLKSEHFDVYEELQWLYHKYNIVGTLAGGFAAYLLGATNDYGDIDFFAIRKNFVADEEFKSRFEEYSNAYIYQEWTNEVYNSKTTKLQIIFLTFNGELPEYVPYVLRNFDIETCKRGLVLGNDGFLYFYIQNGPGSTPPTDFRLEKYRQREIVSNTEALSKMYEHLLIHDDDLHTMYSRYTIHI</sequence>
<dbReference type="Proteomes" id="UP000831479">
    <property type="component" value="Segment"/>
</dbReference>
<keyword evidence="2" id="KW-1185">Reference proteome</keyword>
<organism evidence="1 2">
    <name type="scientific">Hyphantria cunea granulovirus</name>
    <dbReference type="NCBI Taxonomy" id="307448"/>
    <lineage>
        <taxon>Viruses</taxon>
        <taxon>Viruses incertae sedis</taxon>
        <taxon>Naldaviricetes</taxon>
        <taxon>Lefavirales</taxon>
        <taxon>Baculoviridae</taxon>
        <taxon>Betabaculovirus</taxon>
        <taxon>Betabaculovirus hycuneae</taxon>
    </lineage>
</organism>